<keyword evidence="4 9" id="KW-0498">Mitosis</keyword>
<evidence type="ECO:0000256" key="4">
    <source>
        <dbReference type="ARBA" id="ARBA00022776"/>
    </source>
</evidence>
<reference evidence="13" key="1">
    <citation type="submission" date="2022-07" db="EMBL/GenBank/DDBJ databases">
        <title>Phylogenomic reconstructions and comparative analyses of Kickxellomycotina fungi.</title>
        <authorList>
            <person name="Reynolds N.K."/>
            <person name="Stajich J.E."/>
            <person name="Barry K."/>
            <person name="Grigoriev I.V."/>
            <person name="Crous P."/>
            <person name="Smith M.E."/>
        </authorList>
    </citation>
    <scope>NUCLEOTIDE SEQUENCE</scope>
    <source>
        <strain evidence="13">NBRC 32514</strain>
    </source>
</reference>
<dbReference type="AlphaFoldDB" id="A0A9W8CPA6"/>
<feature type="domain" description="Chromosome segregation protein Spc25 C-terminal" evidence="12">
    <location>
        <begin position="234"/>
        <end position="303"/>
    </location>
</feature>
<dbReference type="GO" id="GO:0007059">
    <property type="term" value="P:chromosome segregation"/>
    <property type="evidence" value="ECO:0007669"/>
    <property type="project" value="InterPro"/>
</dbReference>
<keyword evidence="7 9" id="KW-0131">Cell cycle</keyword>
<keyword evidence="2 9" id="KW-0158">Chromosome</keyword>
<comment type="function">
    <text evidence="9">Acts as a component of the essential kinetochore-associated NDC80 complex, which is required for chromosome segregation and spindle checkpoint activity.</text>
</comment>
<evidence type="ECO:0000313" key="13">
    <source>
        <dbReference type="EMBL" id="KAJ1721105.1"/>
    </source>
</evidence>
<keyword evidence="14" id="KW-1185">Reference proteome</keyword>
<keyword evidence="5 9" id="KW-0995">Kinetochore</keyword>
<comment type="subunit">
    <text evidence="9">Component of the NDC80 complex.</text>
</comment>
<dbReference type="GO" id="GO:0005634">
    <property type="term" value="C:nucleus"/>
    <property type="evidence" value="ECO:0007669"/>
    <property type="project" value="UniProtKB-SubCell"/>
</dbReference>
<dbReference type="Gene3D" id="3.30.457.50">
    <property type="entry name" value="Chromosome segregation protein Spc25"/>
    <property type="match status" value="1"/>
</dbReference>
<comment type="caution">
    <text evidence="13">The sequence shown here is derived from an EMBL/GenBank/DDBJ whole genome shotgun (WGS) entry which is preliminary data.</text>
</comment>
<evidence type="ECO:0000256" key="2">
    <source>
        <dbReference type="ARBA" id="ARBA00022454"/>
    </source>
</evidence>
<dbReference type="InterPro" id="IPR013255">
    <property type="entry name" value="Spc25_C"/>
</dbReference>
<evidence type="ECO:0000256" key="1">
    <source>
        <dbReference type="ARBA" id="ARBA00006379"/>
    </source>
</evidence>
<proteinExistence type="inferred from homology"/>
<accession>A0A9W8CPA6</accession>
<dbReference type="Proteomes" id="UP001149813">
    <property type="component" value="Unassembled WGS sequence"/>
</dbReference>
<feature type="coiled-coil region" evidence="10">
    <location>
        <begin position="173"/>
        <end position="207"/>
    </location>
</feature>
<dbReference type="OrthoDB" id="6353017at2759"/>
<dbReference type="FunFam" id="3.30.457.50:FF:000001">
    <property type="entry name" value="Probable kinetochore protein spc25"/>
    <property type="match status" value="1"/>
</dbReference>
<evidence type="ECO:0000256" key="10">
    <source>
        <dbReference type="SAM" id="Coils"/>
    </source>
</evidence>
<gene>
    <name evidence="13" type="primary">SPC25</name>
    <name evidence="13" type="ORF">LPJ53_004339</name>
</gene>
<organism evidence="13 14">
    <name type="scientific">Coemansia erecta</name>
    <dbReference type="NCBI Taxonomy" id="147472"/>
    <lineage>
        <taxon>Eukaryota</taxon>
        <taxon>Fungi</taxon>
        <taxon>Fungi incertae sedis</taxon>
        <taxon>Zoopagomycota</taxon>
        <taxon>Kickxellomycotina</taxon>
        <taxon>Kickxellomycetes</taxon>
        <taxon>Kickxellales</taxon>
        <taxon>Kickxellaceae</taxon>
        <taxon>Coemansia</taxon>
    </lineage>
</organism>
<dbReference type="CDD" id="cd23784">
    <property type="entry name" value="RWD_Spc25"/>
    <property type="match status" value="1"/>
</dbReference>
<dbReference type="GO" id="GO:0031262">
    <property type="term" value="C:Ndc80 complex"/>
    <property type="evidence" value="ECO:0007669"/>
    <property type="project" value="InterPro"/>
</dbReference>
<evidence type="ECO:0000259" key="12">
    <source>
        <dbReference type="Pfam" id="PF08234"/>
    </source>
</evidence>
<keyword evidence="3 9" id="KW-0132">Cell division</keyword>
<keyword evidence="9" id="KW-0539">Nucleus</keyword>
<evidence type="ECO:0000256" key="9">
    <source>
        <dbReference type="RuleBase" id="RU367150"/>
    </source>
</evidence>
<evidence type="ECO:0000256" key="11">
    <source>
        <dbReference type="SAM" id="MobiDB-lite"/>
    </source>
</evidence>
<sequence>MNGPGYQGLSTPRRRPMTPGRRDHVLPSFNSPASAKVSRLLGSAYSGPPGMSLSLDEELPMHVVDQLASEAVTTTSEEYEAPRVWFQKDEDRRQNSEFIRRVDEMVQEVRRLILERTGRYEKQAEEGRERDRQIMRDMEALEAENKGILSALKEEHGEEEELSRGISGLQVRQREVKEVVNQLSSQVARLETELEKKQKAIDEKRRVLGEQAEKNRPEVEFFEKRMGVTIDNGGDDDTLTFAFTLISLSEPLRPFSITVSMAQREYRVTRCTPKIRDIDRLVDELNSSRDFFAFIKRVRKAFVDQYHEELS</sequence>
<name>A0A9W8CPA6_9FUNG</name>
<dbReference type="InterPro" id="IPR045143">
    <property type="entry name" value="Spc25"/>
</dbReference>
<evidence type="ECO:0000256" key="6">
    <source>
        <dbReference type="ARBA" id="ARBA00023054"/>
    </source>
</evidence>
<dbReference type="PANTHER" id="PTHR14281:SF0">
    <property type="entry name" value="KINETOCHORE PROTEIN SPC25"/>
    <property type="match status" value="1"/>
</dbReference>
<dbReference type="Pfam" id="PF08234">
    <property type="entry name" value="Spindle_Spc25"/>
    <property type="match status" value="1"/>
</dbReference>
<evidence type="ECO:0000256" key="8">
    <source>
        <dbReference type="ARBA" id="ARBA00023328"/>
    </source>
</evidence>
<keyword evidence="6 10" id="KW-0175">Coiled coil</keyword>
<feature type="region of interest" description="Disordered" evidence="11">
    <location>
        <begin position="1"/>
        <end position="33"/>
    </location>
</feature>
<dbReference type="EMBL" id="JANBOJ010000197">
    <property type="protein sequence ID" value="KAJ1721105.1"/>
    <property type="molecule type" value="Genomic_DNA"/>
</dbReference>
<evidence type="ECO:0000256" key="3">
    <source>
        <dbReference type="ARBA" id="ARBA00022618"/>
    </source>
</evidence>
<dbReference type="PANTHER" id="PTHR14281">
    <property type="entry name" value="KINETOCHORE PROTEIN SPC25-RELATED"/>
    <property type="match status" value="1"/>
</dbReference>
<evidence type="ECO:0000313" key="14">
    <source>
        <dbReference type="Proteomes" id="UP001149813"/>
    </source>
</evidence>
<protein>
    <recommendedName>
        <fullName evidence="9">Kinetochore protein SPC25</fullName>
    </recommendedName>
</protein>
<keyword evidence="8 9" id="KW-0137">Centromere</keyword>
<evidence type="ECO:0000256" key="7">
    <source>
        <dbReference type="ARBA" id="ARBA00023306"/>
    </source>
</evidence>
<dbReference type="GO" id="GO:0051301">
    <property type="term" value="P:cell division"/>
    <property type="evidence" value="ECO:0007669"/>
    <property type="project" value="UniProtKB-UniRule"/>
</dbReference>
<comment type="similarity">
    <text evidence="1 9">Belongs to the SPC25 family.</text>
</comment>
<evidence type="ECO:0000256" key="5">
    <source>
        <dbReference type="ARBA" id="ARBA00022838"/>
    </source>
</evidence>
<comment type="subcellular location">
    <subcellularLocation>
        <location evidence="9">Nucleus</location>
    </subcellularLocation>
    <subcellularLocation>
        <location evidence="9">Chromosome</location>
        <location evidence="9">Centromere</location>
        <location evidence="9">Kinetochore</location>
    </subcellularLocation>
</comment>